<evidence type="ECO:0000256" key="9">
    <source>
        <dbReference type="ARBA" id="ARBA00023144"/>
    </source>
</evidence>
<sequence length="391" mass="43046">MPVNTYPDKIAEAFVHVFGKKPSFIVRAPGRINLIGEHTDYNNGFVLPAAIDKAIYFAIAPRTDRLCKLYAADLDDAYEFSVDKPLKSSKSWANYLIGMVSELEANGHVIDKGFEVAFGGDVPNGAGLSSSAAVESGMGFALRKMFALNVPRLELALTAQRAEHNFAGLQCGIMDMFASIHGQENAVIRLDCRDLSFEYFPFDLSHYKIVLCNSGVKHTLAESAYNTRRLECEEGVAILKEFYPTIESLRDVTLAQVEDHRAALPDNVYRRCRYVTAEIARVVAACEDLQKGDLAAFGQKMYATHEGLSKDYEVSCDELDFLVQQAHQLPVEEVLGSRLMGGGFGGCTISIVKTEAVDRFIESMSLAYANQYQRNLATYVVTITDGVGVVA</sequence>
<dbReference type="InterPro" id="IPR006203">
    <property type="entry name" value="GHMP_knse_ATP-bd_CS"/>
</dbReference>
<keyword evidence="8" id="KW-0460">Magnesium</keyword>
<dbReference type="PIRSF" id="PIRSF000530">
    <property type="entry name" value="Galactokinase"/>
    <property type="match status" value="1"/>
</dbReference>
<evidence type="ECO:0000256" key="8">
    <source>
        <dbReference type="ARBA" id="ARBA00022842"/>
    </source>
</evidence>
<accession>A0A344TE26</accession>
<dbReference type="PANTHER" id="PTHR10457:SF7">
    <property type="entry name" value="GALACTOKINASE-RELATED"/>
    <property type="match status" value="1"/>
</dbReference>
<dbReference type="InterPro" id="IPR036554">
    <property type="entry name" value="GHMP_kinase_C_sf"/>
</dbReference>
<keyword evidence="10" id="KW-0119">Carbohydrate metabolism</keyword>
<evidence type="ECO:0000313" key="15">
    <source>
        <dbReference type="EMBL" id="AXE16897.1"/>
    </source>
</evidence>
<evidence type="ECO:0000313" key="16">
    <source>
        <dbReference type="Proteomes" id="UP000251993"/>
    </source>
</evidence>
<feature type="domain" description="Galactokinase N-terminal" evidence="14">
    <location>
        <begin position="12"/>
        <end position="61"/>
    </location>
</feature>
<dbReference type="InterPro" id="IPR014721">
    <property type="entry name" value="Ribsml_uS5_D2-typ_fold_subgr"/>
</dbReference>
<dbReference type="OrthoDB" id="250531at2"/>
<feature type="domain" description="GHMP kinase C-terminal" evidence="13">
    <location>
        <begin position="287"/>
        <end position="368"/>
    </location>
</feature>
<dbReference type="Gene3D" id="3.30.230.10">
    <property type="match status" value="1"/>
</dbReference>
<dbReference type="Pfam" id="PF10509">
    <property type="entry name" value="GalKase_gal_bdg"/>
    <property type="match status" value="1"/>
</dbReference>
<keyword evidence="4" id="KW-0479">Metal-binding</keyword>
<dbReference type="FunFam" id="3.30.70.890:FF:000001">
    <property type="entry name" value="Galactokinase"/>
    <property type="match status" value="1"/>
</dbReference>
<gene>
    <name evidence="15" type="primary">galK</name>
    <name evidence="15" type="ORF">DR864_03685</name>
</gene>
<dbReference type="PROSITE" id="PS00627">
    <property type="entry name" value="GHMP_KINASES_ATP"/>
    <property type="match status" value="1"/>
</dbReference>
<dbReference type="GO" id="GO:0005524">
    <property type="term" value="F:ATP binding"/>
    <property type="evidence" value="ECO:0007669"/>
    <property type="project" value="UniProtKB-UniRule"/>
</dbReference>
<dbReference type="InterPro" id="IPR006206">
    <property type="entry name" value="Mevalonate/galactokinase"/>
</dbReference>
<protein>
    <recommendedName>
        <fullName evidence="11">Galactokinase</fullName>
        <ecNumber evidence="11">2.7.1.6</ecNumber>
    </recommendedName>
</protein>
<dbReference type="GO" id="GO:0006012">
    <property type="term" value="P:galactose metabolic process"/>
    <property type="evidence" value="ECO:0007669"/>
    <property type="project" value="UniProtKB-UniRule"/>
</dbReference>
<dbReference type="InterPro" id="IPR013750">
    <property type="entry name" value="GHMP_kinase_C_dom"/>
</dbReference>
<feature type="domain" description="GHMP kinase N-terminal" evidence="12">
    <location>
        <begin position="94"/>
        <end position="183"/>
    </location>
</feature>
<dbReference type="InterPro" id="IPR000705">
    <property type="entry name" value="Galactokinase"/>
</dbReference>
<evidence type="ECO:0000256" key="10">
    <source>
        <dbReference type="ARBA" id="ARBA00023277"/>
    </source>
</evidence>
<dbReference type="PROSITE" id="PS00106">
    <property type="entry name" value="GALACTOKINASE"/>
    <property type="match status" value="1"/>
</dbReference>
<evidence type="ECO:0000256" key="5">
    <source>
        <dbReference type="ARBA" id="ARBA00022741"/>
    </source>
</evidence>
<dbReference type="Pfam" id="PF00288">
    <property type="entry name" value="GHMP_kinases_N"/>
    <property type="match status" value="1"/>
</dbReference>
<dbReference type="InterPro" id="IPR020568">
    <property type="entry name" value="Ribosomal_Su5_D2-typ_SF"/>
</dbReference>
<dbReference type="GO" id="GO:0005829">
    <property type="term" value="C:cytosol"/>
    <property type="evidence" value="ECO:0007669"/>
    <property type="project" value="TreeGrafter"/>
</dbReference>
<keyword evidence="16" id="KW-1185">Reference proteome</keyword>
<evidence type="ECO:0000256" key="3">
    <source>
        <dbReference type="ARBA" id="ARBA00022679"/>
    </source>
</evidence>
<dbReference type="KEGG" id="run:DR864_03685"/>
<dbReference type="PRINTS" id="PR00473">
    <property type="entry name" value="GALCTOKINASE"/>
</dbReference>
<dbReference type="SUPFAM" id="SSF55060">
    <property type="entry name" value="GHMP Kinase, C-terminal domain"/>
    <property type="match status" value="1"/>
</dbReference>
<keyword evidence="9" id="KW-0299">Galactose metabolism</keyword>
<name>A0A344TE26_9BACT</name>
<dbReference type="AlphaFoldDB" id="A0A344TE26"/>
<reference evidence="15 16" key="1">
    <citation type="submission" date="2018-07" db="EMBL/GenBank/DDBJ databases">
        <title>Genome sequencing of Runella.</title>
        <authorList>
            <person name="Baek M.-G."/>
            <person name="Yi H."/>
        </authorList>
    </citation>
    <scope>NUCLEOTIDE SEQUENCE [LARGE SCALE GENOMIC DNA]</scope>
    <source>
        <strain evidence="15 16">HYN0085</strain>
    </source>
</reference>
<evidence type="ECO:0000259" key="12">
    <source>
        <dbReference type="Pfam" id="PF00288"/>
    </source>
</evidence>
<dbReference type="GO" id="GO:0046872">
    <property type="term" value="F:metal ion binding"/>
    <property type="evidence" value="ECO:0007669"/>
    <property type="project" value="UniProtKB-KW"/>
</dbReference>
<dbReference type="FunFam" id="3.30.230.10:FF:000017">
    <property type="entry name" value="Galactokinase"/>
    <property type="match status" value="1"/>
</dbReference>
<evidence type="ECO:0000259" key="14">
    <source>
        <dbReference type="Pfam" id="PF10509"/>
    </source>
</evidence>
<evidence type="ECO:0000256" key="1">
    <source>
        <dbReference type="ARBA" id="ARBA00006566"/>
    </source>
</evidence>
<proteinExistence type="inferred from homology"/>
<dbReference type="SUPFAM" id="SSF54211">
    <property type="entry name" value="Ribosomal protein S5 domain 2-like"/>
    <property type="match status" value="1"/>
</dbReference>
<keyword evidence="3 15" id="KW-0808">Transferase</keyword>
<dbReference type="Proteomes" id="UP000251993">
    <property type="component" value="Chromosome"/>
</dbReference>
<evidence type="ECO:0000256" key="6">
    <source>
        <dbReference type="ARBA" id="ARBA00022777"/>
    </source>
</evidence>
<keyword evidence="7" id="KW-0067">ATP-binding</keyword>
<organism evidence="15 16">
    <name type="scientific">Runella rosea</name>
    <dbReference type="NCBI Taxonomy" id="2259595"/>
    <lineage>
        <taxon>Bacteria</taxon>
        <taxon>Pseudomonadati</taxon>
        <taxon>Bacteroidota</taxon>
        <taxon>Cytophagia</taxon>
        <taxon>Cytophagales</taxon>
        <taxon>Spirosomataceae</taxon>
        <taxon>Runella</taxon>
    </lineage>
</organism>
<evidence type="ECO:0000256" key="11">
    <source>
        <dbReference type="NCBIfam" id="TIGR00131"/>
    </source>
</evidence>
<dbReference type="GO" id="GO:0004335">
    <property type="term" value="F:galactokinase activity"/>
    <property type="evidence" value="ECO:0007669"/>
    <property type="project" value="UniProtKB-UniRule"/>
</dbReference>
<dbReference type="EMBL" id="CP030850">
    <property type="protein sequence ID" value="AXE16897.1"/>
    <property type="molecule type" value="Genomic_DNA"/>
</dbReference>
<dbReference type="Pfam" id="PF08544">
    <property type="entry name" value="GHMP_kinases_C"/>
    <property type="match status" value="1"/>
</dbReference>
<keyword evidence="2" id="KW-0963">Cytoplasm</keyword>
<dbReference type="InterPro" id="IPR019539">
    <property type="entry name" value="GalKase_N"/>
</dbReference>
<keyword evidence="6 15" id="KW-0418">Kinase</keyword>
<dbReference type="PRINTS" id="PR00959">
    <property type="entry name" value="MEVGALKINASE"/>
</dbReference>
<keyword evidence="5" id="KW-0547">Nucleotide-binding</keyword>
<evidence type="ECO:0000256" key="2">
    <source>
        <dbReference type="ARBA" id="ARBA00022490"/>
    </source>
</evidence>
<comment type="similarity">
    <text evidence="1">Belongs to the GHMP kinase family. GalK subfamily.</text>
</comment>
<dbReference type="EC" id="2.7.1.6" evidence="11"/>
<evidence type="ECO:0000259" key="13">
    <source>
        <dbReference type="Pfam" id="PF08544"/>
    </source>
</evidence>
<dbReference type="InterPro" id="IPR019741">
    <property type="entry name" value="Galactokinase_CS"/>
</dbReference>
<evidence type="ECO:0000256" key="4">
    <source>
        <dbReference type="ARBA" id="ARBA00022723"/>
    </source>
</evidence>
<dbReference type="PANTHER" id="PTHR10457">
    <property type="entry name" value="MEVALONATE KINASE/GALACTOKINASE"/>
    <property type="match status" value="1"/>
</dbReference>
<dbReference type="Gene3D" id="3.30.70.890">
    <property type="entry name" value="GHMP kinase, C-terminal domain"/>
    <property type="match status" value="1"/>
</dbReference>
<dbReference type="InterPro" id="IPR006204">
    <property type="entry name" value="GHMP_kinase_N_dom"/>
</dbReference>
<evidence type="ECO:0000256" key="7">
    <source>
        <dbReference type="ARBA" id="ARBA00022840"/>
    </source>
</evidence>
<dbReference type="NCBIfam" id="TIGR00131">
    <property type="entry name" value="gal_kin"/>
    <property type="match status" value="1"/>
</dbReference>